<dbReference type="PANTHER" id="PTHR33240:SF8">
    <property type="entry name" value="OS03G0439900 PROTEIN"/>
    <property type="match status" value="1"/>
</dbReference>
<dbReference type="OrthoDB" id="1194593at2759"/>
<dbReference type="RefSeq" id="XP_016457609.1">
    <property type="nucleotide sequence ID" value="XM_016602123.1"/>
</dbReference>
<dbReference type="PANTHER" id="PTHR33240">
    <property type="entry name" value="OS08G0508500 PROTEIN"/>
    <property type="match status" value="1"/>
</dbReference>
<proteinExistence type="predicted"/>
<name>A0A1S3YZI8_TOBAC</name>
<protein>
    <submittedName>
        <fullName evidence="1">Uncharacterized protein</fullName>
    </submittedName>
</protein>
<evidence type="ECO:0000313" key="1">
    <source>
        <dbReference type="RefSeq" id="XP_016457609.1"/>
    </source>
</evidence>
<accession>A0A1S3YZI8</accession>
<dbReference type="AlphaFoldDB" id="A0A1S3YZI8"/>
<gene>
    <name evidence="1" type="primary">LOC107781423</name>
</gene>
<sequence>MDASMIFSAISKIRDTRWPKPIQTDHSQRNPNMMYKYHSTHGHMTEDCRQLREEVARLFNEGHLREFLSEWAKNHFKEKYTGRNNEPEEPQHVIHIIIGGVDVPQGFIFKRTKVSITREKRTRDYIFADTLTFCEEDIEALSQPHNDALVNSILLIKVQVKRVLVDPSSLANIIRLRVMEQLGLSVKSYRHLES</sequence>
<reference evidence="1" key="1">
    <citation type="submission" date="2025-08" db="UniProtKB">
        <authorList>
            <consortium name="RefSeq"/>
        </authorList>
    </citation>
    <scope>IDENTIFICATION</scope>
</reference>
<dbReference type="KEGG" id="nta:107781423"/>
<organism evidence="1">
    <name type="scientific">Nicotiana tabacum</name>
    <name type="common">Common tobacco</name>
    <dbReference type="NCBI Taxonomy" id="4097"/>
    <lineage>
        <taxon>Eukaryota</taxon>
        <taxon>Viridiplantae</taxon>
        <taxon>Streptophyta</taxon>
        <taxon>Embryophyta</taxon>
        <taxon>Tracheophyta</taxon>
        <taxon>Spermatophyta</taxon>
        <taxon>Magnoliopsida</taxon>
        <taxon>eudicotyledons</taxon>
        <taxon>Gunneridae</taxon>
        <taxon>Pentapetalae</taxon>
        <taxon>asterids</taxon>
        <taxon>lamiids</taxon>
        <taxon>Solanales</taxon>
        <taxon>Solanaceae</taxon>
        <taxon>Nicotianoideae</taxon>
        <taxon>Nicotianeae</taxon>
        <taxon>Nicotiana</taxon>
    </lineage>
</organism>
<dbReference type="PaxDb" id="4097-A0A1S3YZI8"/>
<dbReference type="OMA" id="REFLSEW"/>